<dbReference type="OrthoDB" id="6627800at2759"/>
<feature type="domain" description="Reverse transcriptase" evidence="1">
    <location>
        <begin position="26"/>
        <end position="190"/>
    </location>
</feature>
<dbReference type="Pfam" id="PF00078">
    <property type="entry name" value="RVT_1"/>
    <property type="match status" value="1"/>
</dbReference>
<protein>
    <recommendedName>
        <fullName evidence="1">Reverse transcriptase domain-containing protein</fullName>
    </recommendedName>
</protein>
<comment type="caution">
    <text evidence="2">The sequence shown here is derived from an EMBL/GenBank/DDBJ whole genome shotgun (WGS) entry which is preliminary data.</text>
</comment>
<proteinExistence type="predicted"/>
<gene>
    <name evidence="2" type="ORF">AGLY_017065</name>
</gene>
<dbReference type="EMBL" id="VYZN01001031">
    <property type="protein sequence ID" value="KAE9522544.1"/>
    <property type="molecule type" value="Genomic_DNA"/>
</dbReference>
<organism evidence="2 3">
    <name type="scientific">Aphis glycines</name>
    <name type="common">Soybean aphid</name>
    <dbReference type="NCBI Taxonomy" id="307491"/>
    <lineage>
        <taxon>Eukaryota</taxon>
        <taxon>Metazoa</taxon>
        <taxon>Ecdysozoa</taxon>
        <taxon>Arthropoda</taxon>
        <taxon>Hexapoda</taxon>
        <taxon>Insecta</taxon>
        <taxon>Pterygota</taxon>
        <taxon>Neoptera</taxon>
        <taxon>Paraneoptera</taxon>
        <taxon>Hemiptera</taxon>
        <taxon>Sternorrhyncha</taxon>
        <taxon>Aphidomorpha</taxon>
        <taxon>Aphidoidea</taxon>
        <taxon>Aphididae</taxon>
        <taxon>Aphidini</taxon>
        <taxon>Aphis</taxon>
        <taxon>Aphis</taxon>
    </lineage>
</organism>
<reference evidence="2 3" key="1">
    <citation type="submission" date="2019-08" db="EMBL/GenBank/DDBJ databases">
        <title>The genome of the soybean aphid Biotype 1, its phylome, world population structure and adaptation to the North American continent.</title>
        <authorList>
            <person name="Giordano R."/>
            <person name="Donthu R.K."/>
            <person name="Hernandez A.G."/>
            <person name="Wright C.L."/>
            <person name="Zimin A.V."/>
        </authorList>
    </citation>
    <scope>NUCLEOTIDE SEQUENCE [LARGE SCALE GENOMIC DNA]</scope>
    <source>
        <tissue evidence="2">Whole aphids</tissue>
    </source>
</reference>
<dbReference type="PANTHER" id="PTHR33332">
    <property type="entry name" value="REVERSE TRANSCRIPTASE DOMAIN-CONTAINING PROTEIN"/>
    <property type="match status" value="1"/>
</dbReference>
<name>A0A6G0SX59_APHGL</name>
<dbReference type="AlphaFoldDB" id="A0A6G0SX59"/>
<dbReference type="InterPro" id="IPR043502">
    <property type="entry name" value="DNA/RNA_pol_sf"/>
</dbReference>
<dbReference type="InterPro" id="IPR000477">
    <property type="entry name" value="RT_dom"/>
</dbReference>
<dbReference type="Proteomes" id="UP000475862">
    <property type="component" value="Unassembled WGS sequence"/>
</dbReference>
<dbReference type="GO" id="GO:0071897">
    <property type="term" value="P:DNA biosynthetic process"/>
    <property type="evidence" value="ECO:0007669"/>
    <property type="project" value="UniProtKB-ARBA"/>
</dbReference>
<evidence type="ECO:0000313" key="3">
    <source>
        <dbReference type="Proteomes" id="UP000475862"/>
    </source>
</evidence>
<evidence type="ECO:0000313" key="2">
    <source>
        <dbReference type="EMBL" id="KAE9522544.1"/>
    </source>
</evidence>
<dbReference type="SUPFAM" id="SSF56672">
    <property type="entry name" value="DNA/RNA polymerases"/>
    <property type="match status" value="1"/>
</dbReference>
<keyword evidence="3" id="KW-1185">Reference proteome</keyword>
<sequence>MYEYGNCVLLHRIFNQASTPARQVLTVLMEQHGFRPGRSTTTCFAVFYNYILEAFKAHSQVDVIFTDFSKAFDSVDHHILLCVLKATGFGELLLSWYCSFINDRKLFFKIHGVSSDILPIFSGVPQGGHHPSPLLFSVFLNSISSRLKYARLLAFADCIDSQNECFVLQDELNNIVEWANKPGLDFNIVKGFILYDLNTSFSVNGTTLQ</sequence>
<evidence type="ECO:0000259" key="1">
    <source>
        <dbReference type="Pfam" id="PF00078"/>
    </source>
</evidence>
<accession>A0A6G0SX59</accession>